<reference evidence="2" key="1">
    <citation type="submission" date="2023-10" db="EMBL/GenBank/DDBJ databases">
        <authorList>
            <person name="Chen Y."/>
            <person name="Shah S."/>
            <person name="Dougan E. K."/>
            <person name="Thang M."/>
            <person name="Chan C."/>
        </authorList>
    </citation>
    <scope>NUCLEOTIDE SEQUENCE [LARGE SCALE GENOMIC DNA]</scope>
</reference>
<sequence length="336" mass="37660">ISHEIYLKRIKAALQETIEARLFADKEANAITVKWRQLLKLSIASPGATPTVSWNMVAVRAIGQTQEALQAVVDRVLEPEDLAWAHQCPATRSTFIVGDFNFGDYDETDNFLDDDQPQQAQVAQPSSGGGGRAHAAPASGQTARLARRPGQRQWLEALREATEMMPGKPTHWNASTRTSSSIDRVFVGVPRWQLCQGWQTCQVRGEAREMHIRGISDHSLVAASLMRRTPGHRRPDTPAAIPLAVIQRPRFKEIVDGYLAMVPLQSQEPPDEYKYFTRILQAAAKDVQNEILVAEGWTKGASAIIWRQLARAFWRQDWKLAQLVVAQNAWARELVK</sequence>
<protein>
    <submittedName>
        <fullName evidence="2">Uncharacterized protein</fullName>
    </submittedName>
</protein>
<proteinExistence type="predicted"/>
<dbReference type="EMBL" id="CAUYUJ010002608">
    <property type="protein sequence ID" value="CAK0801534.1"/>
    <property type="molecule type" value="Genomic_DNA"/>
</dbReference>
<feature type="non-terminal residue" evidence="2">
    <location>
        <position position="1"/>
    </location>
</feature>
<feature type="non-terminal residue" evidence="2">
    <location>
        <position position="336"/>
    </location>
</feature>
<evidence type="ECO:0000313" key="3">
    <source>
        <dbReference type="Proteomes" id="UP001189429"/>
    </source>
</evidence>
<organism evidence="2 3">
    <name type="scientific">Prorocentrum cordatum</name>
    <dbReference type="NCBI Taxonomy" id="2364126"/>
    <lineage>
        <taxon>Eukaryota</taxon>
        <taxon>Sar</taxon>
        <taxon>Alveolata</taxon>
        <taxon>Dinophyceae</taxon>
        <taxon>Prorocentrales</taxon>
        <taxon>Prorocentraceae</taxon>
        <taxon>Prorocentrum</taxon>
    </lineage>
</organism>
<dbReference type="Gene3D" id="3.60.10.10">
    <property type="entry name" value="Endonuclease/exonuclease/phosphatase"/>
    <property type="match status" value="1"/>
</dbReference>
<comment type="caution">
    <text evidence="2">The sequence shown here is derived from an EMBL/GenBank/DDBJ whole genome shotgun (WGS) entry which is preliminary data.</text>
</comment>
<feature type="compositionally biased region" description="Low complexity" evidence="1">
    <location>
        <begin position="117"/>
        <end position="126"/>
    </location>
</feature>
<accession>A0ABN9QAE6</accession>
<evidence type="ECO:0000313" key="2">
    <source>
        <dbReference type="EMBL" id="CAK0801534.1"/>
    </source>
</evidence>
<evidence type="ECO:0000256" key="1">
    <source>
        <dbReference type="SAM" id="MobiDB-lite"/>
    </source>
</evidence>
<feature type="region of interest" description="Disordered" evidence="1">
    <location>
        <begin position="108"/>
        <end position="150"/>
    </location>
</feature>
<gene>
    <name evidence="2" type="ORF">PCOR1329_LOCUS9386</name>
</gene>
<dbReference type="Proteomes" id="UP001189429">
    <property type="component" value="Unassembled WGS sequence"/>
</dbReference>
<name>A0ABN9QAE6_9DINO</name>
<dbReference type="SUPFAM" id="SSF56219">
    <property type="entry name" value="DNase I-like"/>
    <property type="match status" value="1"/>
</dbReference>
<dbReference type="InterPro" id="IPR036691">
    <property type="entry name" value="Endo/exonu/phosph_ase_sf"/>
</dbReference>
<keyword evidence="3" id="KW-1185">Reference proteome</keyword>